<name>A0A1N7IRK3_9FLAO</name>
<sequence>MGHEYKITAKLTQKQRSEIAELLENNRYFYERDEKVVEFRHPENNGKMPNLYVGFEPDGLYVCQNGSSYLWTYLDDLKEYFEKEIVDFEIIDYSE</sequence>
<dbReference type="KEGG" id="cjt:EG359_01120"/>
<keyword evidence="4" id="KW-1185">Reference proteome</keyword>
<dbReference type="EMBL" id="FTNZ01000006">
    <property type="protein sequence ID" value="SIS39729.1"/>
    <property type="molecule type" value="Genomic_DNA"/>
</dbReference>
<dbReference type="Proteomes" id="UP000186106">
    <property type="component" value="Unassembled WGS sequence"/>
</dbReference>
<evidence type="ECO:0000313" key="4">
    <source>
        <dbReference type="Proteomes" id="UP000279541"/>
    </source>
</evidence>
<reference evidence="2 3" key="1">
    <citation type="submission" date="2017-01" db="EMBL/GenBank/DDBJ databases">
        <authorList>
            <person name="Mah S.A."/>
            <person name="Swanson W.J."/>
            <person name="Moy G.W."/>
            <person name="Vacquier V.D."/>
        </authorList>
    </citation>
    <scope>NUCLEOTIDE SEQUENCE [LARGE SCALE GENOMIC DNA]</scope>
    <source>
        <strain evidence="2 3">DSM 16927</strain>
    </source>
</reference>
<accession>A0A1N7IRK3</accession>
<organism evidence="2 3">
    <name type="scientific">Chryseobacterium joostei</name>
    <dbReference type="NCBI Taxonomy" id="112234"/>
    <lineage>
        <taxon>Bacteria</taxon>
        <taxon>Pseudomonadati</taxon>
        <taxon>Bacteroidota</taxon>
        <taxon>Flavobacteriia</taxon>
        <taxon>Flavobacteriales</taxon>
        <taxon>Weeksellaceae</taxon>
        <taxon>Chryseobacterium group</taxon>
        <taxon>Chryseobacterium</taxon>
    </lineage>
</organism>
<dbReference type="Proteomes" id="UP000279541">
    <property type="component" value="Chromosome"/>
</dbReference>
<evidence type="ECO:0000313" key="1">
    <source>
        <dbReference type="EMBL" id="AZA98287.1"/>
    </source>
</evidence>
<evidence type="ECO:0000313" key="2">
    <source>
        <dbReference type="EMBL" id="SIS39729.1"/>
    </source>
</evidence>
<dbReference type="STRING" id="112234.SAMN05421768_106302"/>
<protein>
    <submittedName>
        <fullName evidence="2">Uncharacterized protein</fullName>
    </submittedName>
</protein>
<gene>
    <name evidence="1" type="ORF">EG359_01120</name>
    <name evidence="2" type="ORF">SAMN05421768_106302</name>
</gene>
<reference evidence="1 4" key="2">
    <citation type="submission" date="2018-11" db="EMBL/GenBank/DDBJ databases">
        <title>Proposal to divide the Flavobacteriaceae and reorganize its genera based on Amino Acid Identity values calculated from whole genome sequences.</title>
        <authorList>
            <person name="Nicholson A.C."/>
            <person name="Gulvik C.A."/>
            <person name="Whitney A.M."/>
            <person name="Humrighouse B.W."/>
            <person name="Bell M."/>
            <person name="Holmes B."/>
            <person name="Steigerwalt A.G."/>
            <person name="Villarma A."/>
            <person name="Sheth M."/>
            <person name="Batra D."/>
            <person name="Pryor J."/>
            <person name="Bernardet J.-F."/>
            <person name="Hugo C."/>
            <person name="Kampfer P."/>
            <person name="Newman J."/>
            <person name="McQuiston J.R."/>
        </authorList>
    </citation>
    <scope>NUCLEOTIDE SEQUENCE [LARGE SCALE GENOMIC DNA]</scope>
    <source>
        <strain evidence="1 4">DSM 16927</strain>
    </source>
</reference>
<dbReference type="AlphaFoldDB" id="A0A1N7IRK3"/>
<proteinExistence type="predicted"/>
<dbReference type="EMBL" id="CP033926">
    <property type="protein sequence ID" value="AZA98287.1"/>
    <property type="molecule type" value="Genomic_DNA"/>
</dbReference>
<dbReference type="RefSeq" id="WP_076355839.1">
    <property type="nucleotide sequence ID" value="NZ_CP033926.1"/>
</dbReference>
<dbReference type="OrthoDB" id="1262486at2"/>
<evidence type="ECO:0000313" key="3">
    <source>
        <dbReference type="Proteomes" id="UP000186106"/>
    </source>
</evidence>